<accession>A0A7S3HEN3</accession>
<name>A0A7S3HEN3_9STRA</name>
<evidence type="ECO:0000256" key="1">
    <source>
        <dbReference type="SAM" id="MobiDB-lite"/>
    </source>
</evidence>
<dbReference type="AlphaFoldDB" id="A0A7S3HEN3"/>
<keyword evidence="2" id="KW-0812">Transmembrane</keyword>
<feature type="compositionally biased region" description="Polar residues" evidence="1">
    <location>
        <begin position="510"/>
        <end position="526"/>
    </location>
</feature>
<sequence>MSENEANESNQVERMLMKFEEIPNRDRLVVNVFSIEIESVGCWIVKFRKTGVIVNNRDLILSIIPDASIIFKSFASFVRTMDGGSTLSDEMNKGQLNMTGPTEALDSFRSKWLRVCDLPNTAQAEVPSRPARLPSLDKVQPLKAGWLLKKRDIFSGWRCRYFVVYPDRLEYFIDQYDATPKATLSLIDVEIQPVKRVNMQGVGEHWGIIVTTKNPKSTFRLASEMTGIEGMIECSTWEKVFSIARQSCEQYLDTIVTDSELSKQKRFNEQQAAQDAAIKLSAQLSPSKDSATSNSKFSFKNLIPRVKAYVFSKQGAPKVLLGVGLTVLLIRVAWNVSRLQQVFRNVLFHSSVAVLILTALFFLKSIFTEYFTSDEVDGVDDTSKMNTIAPPNASPKAASVTATAASTMNNNNSAKLGLQIPSETPKTTRKRLFNFSRNRNSTQSAQDNSAKYSAQDKASNPKPGAQDNTSRHVSPVRRLSTEGPKYGGVSPLPPHVISTKQSVGMAEHPMNTNTMKNVTNSSSDDS</sequence>
<dbReference type="SMART" id="SM00233">
    <property type="entry name" value="PH"/>
    <property type="match status" value="1"/>
</dbReference>
<evidence type="ECO:0000259" key="3">
    <source>
        <dbReference type="PROSITE" id="PS50003"/>
    </source>
</evidence>
<evidence type="ECO:0000256" key="2">
    <source>
        <dbReference type="SAM" id="Phobius"/>
    </source>
</evidence>
<dbReference type="Pfam" id="PF00169">
    <property type="entry name" value="PH"/>
    <property type="match status" value="1"/>
</dbReference>
<feature type="region of interest" description="Disordered" evidence="1">
    <location>
        <begin position="434"/>
        <end position="526"/>
    </location>
</feature>
<feature type="domain" description="PH" evidence="3">
    <location>
        <begin position="140"/>
        <end position="246"/>
    </location>
</feature>
<feature type="compositionally biased region" description="Polar residues" evidence="1">
    <location>
        <begin position="435"/>
        <end position="458"/>
    </location>
</feature>
<feature type="transmembrane region" description="Helical" evidence="2">
    <location>
        <begin position="346"/>
        <end position="363"/>
    </location>
</feature>
<dbReference type="PROSITE" id="PS50003">
    <property type="entry name" value="PH_DOMAIN"/>
    <property type="match status" value="1"/>
</dbReference>
<feature type="transmembrane region" description="Helical" evidence="2">
    <location>
        <begin position="315"/>
        <end position="334"/>
    </location>
</feature>
<dbReference type="InterPro" id="IPR001849">
    <property type="entry name" value="PH_domain"/>
</dbReference>
<organism evidence="4">
    <name type="scientific">Spumella elongata</name>
    <dbReference type="NCBI Taxonomy" id="89044"/>
    <lineage>
        <taxon>Eukaryota</taxon>
        <taxon>Sar</taxon>
        <taxon>Stramenopiles</taxon>
        <taxon>Ochrophyta</taxon>
        <taxon>Chrysophyceae</taxon>
        <taxon>Chromulinales</taxon>
        <taxon>Chromulinaceae</taxon>
        <taxon>Spumella</taxon>
    </lineage>
</organism>
<dbReference type="Gene3D" id="2.30.29.30">
    <property type="entry name" value="Pleckstrin-homology domain (PH domain)/Phosphotyrosine-binding domain (PTB)"/>
    <property type="match status" value="1"/>
</dbReference>
<dbReference type="InterPro" id="IPR011993">
    <property type="entry name" value="PH-like_dom_sf"/>
</dbReference>
<gene>
    <name evidence="4" type="ORF">SELO1098_LOCUS22200</name>
</gene>
<keyword evidence="2" id="KW-1133">Transmembrane helix</keyword>
<dbReference type="SUPFAM" id="SSF50729">
    <property type="entry name" value="PH domain-like"/>
    <property type="match status" value="1"/>
</dbReference>
<reference evidence="4" key="1">
    <citation type="submission" date="2021-01" db="EMBL/GenBank/DDBJ databases">
        <authorList>
            <person name="Corre E."/>
            <person name="Pelletier E."/>
            <person name="Niang G."/>
            <person name="Scheremetjew M."/>
            <person name="Finn R."/>
            <person name="Kale V."/>
            <person name="Holt S."/>
            <person name="Cochrane G."/>
            <person name="Meng A."/>
            <person name="Brown T."/>
            <person name="Cohen L."/>
        </authorList>
    </citation>
    <scope>NUCLEOTIDE SEQUENCE</scope>
    <source>
        <strain evidence="4">CCAP 955/1</strain>
    </source>
</reference>
<evidence type="ECO:0000313" key="4">
    <source>
        <dbReference type="EMBL" id="CAE0293348.1"/>
    </source>
</evidence>
<dbReference type="EMBL" id="HBIC01043398">
    <property type="protein sequence ID" value="CAE0293348.1"/>
    <property type="molecule type" value="Transcribed_RNA"/>
</dbReference>
<keyword evidence="2" id="KW-0472">Membrane</keyword>
<protein>
    <recommendedName>
        <fullName evidence="3">PH domain-containing protein</fullName>
    </recommendedName>
</protein>
<proteinExistence type="predicted"/>